<organism evidence="3 4">
    <name type="scientific">Novosphingobium rhizovicinum</name>
    <dbReference type="NCBI Taxonomy" id="3228928"/>
    <lineage>
        <taxon>Bacteria</taxon>
        <taxon>Pseudomonadati</taxon>
        <taxon>Pseudomonadota</taxon>
        <taxon>Alphaproteobacteria</taxon>
        <taxon>Sphingomonadales</taxon>
        <taxon>Sphingomonadaceae</taxon>
        <taxon>Novosphingobium</taxon>
    </lineage>
</organism>
<feature type="region of interest" description="Disordered" evidence="1">
    <location>
        <begin position="1"/>
        <end position="25"/>
    </location>
</feature>
<dbReference type="SUPFAM" id="SSF46785">
    <property type="entry name" value="Winged helix' DNA-binding domain"/>
    <property type="match status" value="1"/>
</dbReference>
<dbReference type="InterPro" id="IPR036390">
    <property type="entry name" value="WH_DNA-bd_sf"/>
</dbReference>
<comment type="caution">
    <text evidence="3">The sequence shown here is derived from an EMBL/GenBank/DDBJ whole genome shotgun (WGS) entry which is preliminary data.</text>
</comment>
<evidence type="ECO:0000259" key="2">
    <source>
        <dbReference type="Pfam" id="PF12802"/>
    </source>
</evidence>
<dbReference type="RefSeq" id="WP_367773648.1">
    <property type="nucleotide sequence ID" value="NZ_JBFNXR010000046.1"/>
</dbReference>
<evidence type="ECO:0000313" key="3">
    <source>
        <dbReference type="EMBL" id="MEW9855750.1"/>
    </source>
</evidence>
<feature type="domain" description="HTH marR-type" evidence="2">
    <location>
        <begin position="2"/>
        <end position="56"/>
    </location>
</feature>
<gene>
    <name evidence="3" type="ORF">ABUH87_11405</name>
</gene>
<feature type="compositionally biased region" description="Polar residues" evidence="1">
    <location>
        <begin position="1"/>
        <end position="15"/>
    </location>
</feature>
<dbReference type="Gene3D" id="1.10.10.10">
    <property type="entry name" value="Winged helix-like DNA-binding domain superfamily/Winged helix DNA-binding domain"/>
    <property type="match status" value="1"/>
</dbReference>
<proteinExistence type="predicted"/>
<evidence type="ECO:0000256" key="1">
    <source>
        <dbReference type="SAM" id="MobiDB-lite"/>
    </source>
</evidence>
<dbReference type="InterPro" id="IPR036388">
    <property type="entry name" value="WH-like_DNA-bd_sf"/>
</dbReference>
<reference evidence="3 4" key="1">
    <citation type="submission" date="2024-06" db="EMBL/GenBank/DDBJ databases">
        <title>Novosphingobium rhizovicinus M1R2S20.</title>
        <authorList>
            <person name="Sun J.-Q."/>
        </authorList>
    </citation>
    <scope>NUCLEOTIDE SEQUENCE [LARGE SCALE GENOMIC DNA]</scope>
    <source>
        <strain evidence="3 4">M1R2S20</strain>
    </source>
</reference>
<dbReference type="Proteomes" id="UP001556118">
    <property type="component" value="Unassembled WGS sequence"/>
</dbReference>
<evidence type="ECO:0000313" key="4">
    <source>
        <dbReference type="Proteomes" id="UP001556118"/>
    </source>
</evidence>
<keyword evidence="4" id="KW-1185">Reference proteome</keyword>
<name>A0ABV3RCG5_9SPHN</name>
<sequence length="119" mass="12863">MEATVLSATIDASTPPTVPRIGRSLGNPRQVIQRAANSLIAKGLIQPIANPDHQRAPLLVGTPAGERVKDEVDARAKASLDVLLSIVTPERCDMLVGQLRDFRVGTEAYLKDHKEHHLG</sequence>
<dbReference type="Pfam" id="PF12802">
    <property type="entry name" value="MarR_2"/>
    <property type="match status" value="1"/>
</dbReference>
<dbReference type="EMBL" id="JBFNXR010000046">
    <property type="protein sequence ID" value="MEW9855750.1"/>
    <property type="molecule type" value="Genomic_DNA"/>
</dbReference>
<dbReference type="InterPro" id="IPR000835">
    <property type="entry name" value="HTH_MarR-typ"/>
</dbReference>
<protein>
    <submittedName>
        <fullName evidence="3">MarR family transcriptional regulator</fullName>
    </submittedName>
</protein>
<accession>A0ABV3RCG5</accession>